<keyword evidence="1" id="KW-0732">Signal</keyword>
<sequence precursor="true">MPTPILIAVLVPLMTGLAAVADDMRPVPLKAKVTHVQPMTGIVLWSTNEAAASSPIQLEFRYFGYDEVVREEGMYDWSAVERFLDDVAGRGHQAVLRWHDTYVGKPSSVPPYIRALEGYRGQTAKSEGKPTGFPDWSHPELRRFTLEFFDRFAARYDRDPRLAFLEVGFGLWSEYHLYDGPMEMGRTFPSLEYQRDFANHLSKRLAQTPWMVSVDAAGEWSPFAKDKALLALPFGVFDDSFNCVQHARENEPNWDALGRDRWKIAPAGGEFSFYERKDQRDALAPAGPHGESFEHEAARFHLTFILGDAQPRFQKPDRIREASMACGYRFRVARFEASPTRSEVTVENKGVAPIYHDAFPAVNGVRSNDSLKGLLPGQSRTFAIASGGESPKLTIESDRLVRGQRIEFDADLP</sequence>
<reference evidence="2 3" key="1">
    <citation type="submission" date="2019-08" db="EMBL/GenBank/DDBJ databases">
        <title>Deep-cultivation of Planctomycetes and their phenomic and genomic characterization uncovers novel biology.</title>
        <authorList>
            <person name="Wiegand S."/>
            <person name="Jogler M."/>
            <person name="Boedeker C."/>
            <person name="Pinto D."/>
            <person name="Vollmers J."/>
            <person name="Rivas-Marin E."/>
            <person name="Kohn T."/>
            <person name="Peeters S.H."/>
            <person name="Heuer A."/>
            <person name="Rast P."/>
            <person name="Oberbeckmann S."/>
            <person name="Bunk B."/>
            <person name="Jeske O."/>
            <person name="Meyerdierks A."/>
            <person name="Storesund J.E."/>
            <person name="Kallscheuer N."/>
            <person name="Luecker S."/>
            <person name="Lage O.M."/>
            <person name="Pohl T."/>
            <person name="Merkel B.J."/>
            <person name="Hornburger P."/>
            <person name="Mueller R.-W."/>
            <person name="Bruemmer F."/>
            <person name="Labrenz M."/>
            <person name="Spormann A.M."/>
            <person name="Op den Camp H."/>
            <person name="Overmann J."/>
            <person name="Amann R."/>
            <person name="Jetten M.S.M."/>
            <person name="Mascher T."/>
            <person name="Medema M.H."/>
            <person name="Devos D.P."/>
            <person name="Kaster A.-K."/>
            <person name="Ovreas L."/>
            <person name="Rohde M."/>
            <person name="Galperin M.Y."/>
            <person name="Jogler C."/>
        </authorList>
    </citation>
    <scope>NUCLEOTIDE SEQUENCE [LARGE SCALE GENOMIC DNA]</scope>
    <source>
        <strain evidence="2 3">OJF2</strain>
    </source>
</reference>
<dbReference type="InterPro" id="IPR017853">
    <property type="entry name" value="GH"/>
</dbReference>
<name>A0A5B9WBD8_9BACT</name>
<dbReference type="AlphaFoldDB" id="A0A5B9WBD8"/>
<organism evidence="2 3">
    <name type="scientific">Aquisphaera giovannonii</name>
    <dbReference type="NCBI Taxonomy" id="406548"/>
    <lineage>
        <taxon>Bacteria</taxon>
        <taxon>Pseudomonadati</taxon>
        <taxon>Planctomycetota</taxon>
        <taxon>Planctomycetia</taxon>
        <taxon>Isosphaerales</taxon>
        <taxon>Isosphaeraceae</taxon>
        <taxon>Aquisphaera</taxon>
    </lineage>
</organism>
<proteinExistence type="predicted"/>
<dbReference type="SUPFAM" id="SSF51445">
    <property type="entry name" value="(Trans)glycosidases"/>
    <property type="match status" value="1"/>
</dbReference>
<gene>
    <name evidence="2" type="ORF">OJF2_64080</name>
</gene>
<dbReference type="RefSeq" id="WP_246196245.1">
    <property type="nucleotide sequence ID" value="NZ_CP042997.1"/>
</dbReference>
<accession>A0A5B9WBD8</accession>
<dbReference type="EMBL" id="CP042997">
    <property type="protein sequence ID" value="QEH37817.1"/>
    <property type="molecule type" value="Genomic_DNA"/>
</dbReference>
<protein>
    <recommendedName>
        <fullName evidence="4">DUF4832 domain-containing protein</fullName>
    </recommendedName>
</protein>
<feature type="signal peptide" evidence="1">
    <location>
        <begin position="1"/>
        <end position="21"/>
    </location>
</feature>
<dbReference type="Gene3D" id="3.20.20.80">
    <property type="entry name" value="Glycosidases"/>
    <property type="match status" value="1"/>
</dbReference>
<dbReference type="KEGG" id="agv:OJF2_64080"/>
<feature type="chain" id="PRO_5022901347" description="DUF4832 domain-containing protein" evidence="1">
    <location>
        <begin position="22"/>
        <end position="413"/>
    </location>
</feature>
<keyword evidence="3" id="KW-1185">Reference proteome</keyword>
<evidence type="ECO:0000313" key="2">
    <source>
        <dbReference type="EMBL" id="QEH37817.1"/>
    </source>
</evidence>
<evidence type="ECO:0008006" key="4">
    <source>
        <dbReference type="Google" id="ProtNLM"/>
    </source>
</evidence>
<evidence type="ECO:0000313" key="3">
    <source>
        <dbReference type="Proteomes" id="UP000324233"/>
    </source>
</evidence>
<evidence type="ECO:0000256" key="1">
    <source>
        <dbReference type="SAM" id="SignalP"/>
    </source>
</evidence>
<dbReference type="Proteomes" id="UP000324233">
    <property type="component" value="Chromosome"/>
</dbReference>